<dbReference type="Pfam" id="PF26056">
    <property type="entry name" value="DUF8017"/>
    <property type="match status" value="1"/>
</dbReference>
<feature type="compositionally biased region" description="Pro residues" evidence="1">
    <location>
        <begin position="61"/>
        <end position="70"/>
    </location>
</feature>
<accession>A0A3B0AXH5</accession>
<dbReference type="AlphaFoldDB" id="A0A3B0AXH5"/>
<dbReference type="RefSeq" id="WP_120758375.1">
    <property type="nucleotide sequence ID" value="NZ_RBAM01000014.1"/>
</dbReference>
<proteinExistence type="predicted"/>
<evidence type="ECO:0000259" key="3">
    <source>
        <dbReference type="Pfam" id="PF26056"/>
    </source>
</evidence>
<feature type="region of interest" description="Disordered" evidence="1">
    <location>
        <begin position="1"/>
        <end position="96"/>
    </location>
</feature>
<feature type="transmembrane region" description="Helical" evidence="2">
    <location>
        <begin position="99"/>
        <end position="120"/>
    </location>
</feature>
<keyword evidence="2" id="KW-0472">Membrane</keyword>
<keyword evidence="2" id="KW-0812">Transmembrane</keyword>
<feature type="compositionally biased region" description="Pro residues" evidence="1">
    <location>
        <begin position="22"/>
        <end position="32"/>
    </location>
</feature>
<dbReference type="EMBL" id="RBAM01000014">
    <property type="protein sequence ID" value="RKN64507.1"/>
    <property type="molecule type" value="Genomic_DNA"/>
</dbReference>
<organism evidence="4 5">
    <name type="scientific">Streptomyces klenkii</name>
    <dbReference type="NCBI Taxonomy" id="1420899"/>
    <lineage>
        <taxon>Bacteria</taxon>
        <taxon>Bacillati</taxon>
        <taxon>Actinomycetota</taxon>
        <taxon>Actinomycetes</taxon>
        <taxon>Kitasatosporales</taxon>
        <taxon>Streptomycetaceae</taxon>
        <taxon>Streptomyces</taxon>
    </lineage>
</organism>
<dbReference type="InterPro" id="IPR058330">
    <property type="entry name" value="DUF8017"/>
</dbReference>
<feature type="compositionally biased region" description="Low complexity" evidence="1">
    <location>
        <begin position="1"/>
        <end position="15"/>
    </location>
</feature>
<evidence type="ECO:0000313" key="5">
    <source>
        <dbReference type="Proteomes" id="UP000270343"/>
    </source>
</evidence>
<comment type="caution">
    <text evidence="4">The sequence shown here is derived from an EMBL/GenBank/DDBJ whole genome shotgun (WGS) entry which is preliminary data.</text>
</comment>
<evidence type="ECO:0000256" key="1">
    <source>
        <dbReference type="SAM" id="MobiDB-lite"/>
    </source>
</evidence>
<feature type="compositionally biased region" description="Pro residues" evidence="1">
    <location>
        <begin position="81"/>
        <end position="90"/>
    </location>
</feature>
<evidence type="ECO:0000313" key="4">
    <source>
        <dbReference type="EMBL" id="RKN64507.1"/>
    </source>
</evidence>
<dbReference type="Proteomes" id="UP000270343">
    <property type="component" value="Unassembled WGS sequence"/>
</dbReference>
<feature type="compositionally biased region" description="Low complexity" evidence="1">
    <location>
        <begin position="33"/>
        <end position="46"/>
    </location>
</feature>
<feature type="region of interest" description="Disordered" evidence="1">
    <location>
        <begin position="126"/>
        <end position="166"/>
    </location>
</feature>
<evidence type="ECO:0000256" key="2">
    <source>
        <dbReference type="SAM" id="Phobius"/>
    </source>
</evidence>
<dbReference type="OrthoDB" id="3614545at2"/>
<feature type="domain" description="DUF8017" evidence="3">
    <location>
        <begin position="166"/>
        <end position="355"/>
    </location>
</feature>
<reference evidence="4 5" key="1">
    <citation type="journal article" date="2015" name="Antonie Van Leeuwenhoek">
        <title>Streptomyces klenkii sp. nov., isolated from deep marine sediment.</title>
        <authorList>
            <person name="Veyisoglu A."/>
            <person name="Sahin N."/>
        </authorList>
    </citation>
    <scope>NUCLEOTIDE SEQUENCE [LARGE SCALE GENOMIC DNA]</scope>
    <source>
        <strain evidence="4 5">KCTC 29202</strain>
    </source>
</reference>
<name>A0A3B0AXH5_9ACTN</name>
<gene>
    <name evidence="4" type="ORF">D7231_28135</name>
</gene>
<feature type="compositionally biased region" description="Low complexity" evidence="1">
    <location>
        <begin position="134"/>
        <end position="154"/>
    </location>
</feature>
<keyword evidence="5" id="KW-1185">Reference proteome</keyword>
<keyword evidence="2" id="KW-1133">Transmembrane helix</keyword>
<sequence>MWPGQQPPGGEQNPQDSNPYKTPGPPPGPPSGAQPGYQQPNPYQQPAYPPPAAPGANPYQQQPPGPPQPGQPGSGQQWQVPAPPGAPQPPRDNRKRTTIIAITAAVAVVAAAVITGVVVLKDDDKENVAHSDPAKSPSAAPSASSAAPPQSASEDPADNPRANAEVKPVIDGWKVVSNSKRHIAFDVPKEWKVGSPGTSFGFQDEDDHSFPPNGKGISMSGVAYFNEDRCEKDATPVAAGTKGAQGAKSEADAAENEALNWLFWGFDQKKTGKFNYSKGKEFKSDHGLSGTSASATVTGVAKKHHCATSAKSVTVTYKDVNGDLATWCLYSATGTEDEVSDDIIKKIMSSLRPLKSS</sequence>
<protein>
    <recommendedName>
        <fullName evidence="3">DUF8017 domain-containing protein</fullName>
    </recommendedName>
</protein>